<keyword evidence="4" id="KW-1185">Reference proteome</keyword>
<reference evidence="1 4" key="1">
    <citation type="journal article" date="2018" name="Int. J. Syst. Evol. Microbiol.">
        <title>Draft Genome Sequence of Faecalimonas umbilicata JCM 30896T, an Acetate-Producing Bacterium Isolated from Human Feces.</title>
        <authorList>
            <person name="Sakamoto M."/>
            <person name="Ikeyama N."/>
            <person name="Yuki M."/>
            <person name="Ohkuma M."/>
        </authorList>
    </citation>
    <scope>NUCLEOTIDE SEQUENCE [LARGE SCALE GENOMIC DNA]</scope>
    <source>
        <strain evidence="1 4">EGH7</strain>
    </source>
</reference>
<organism evidence="2 3">
    <name type="scientific">Faecalimonas umbilicata</name>
    <dbReference type="NCBI Taxonomy" id="1912855"/>
    <lineage>
        <taxon>Bacteria</taxon>
        <taxon>Bacillati</taxon>
        <taxon>Bacillota</taxon>
        <taxon>Clostridia</taxon>
        <taxon>Lachnospirales</taxon>
        <taxon>Lachnospiraceae</taxon>
        <taxon>Faecalimonas</taxon>
    </lineage>
</organism>
<evidence type="ECO:0000313" key="4">
    <source>
        <dbReference type="Proteomes" id="UP000702954"/>
    </source>
</evidence>
<dbReference type="Proteomes" id="UP000702954">
    <property type="component" value="Unassembled WGS sequence"/>
</dbReference>
<dbReference type="AlphaFoldDB" id="A0A4V2UPK1"/>
<accession>A0A4V2UPK1</accession>
<gene>
    <name evidence="2" type="ORF">EDD74_11910</name>
    <name evidence="1" type="ORF">FAEUMB_31120</name>
</gene>
<dbReference type="Proteomes" id="UP000294613">
    <property type="component" value="Unassembled WGS sequence"/>
</dbReference>
<comment type="caution">
    <text evidence="2">The sequence shown here is derived from an EMBL/GenBank/DDBJ whole genome shotgun (WGS) entry which is preliminary data.</text>
</comment>
<reference evidence="2 3" key="2">
    <citation type="submission" date="2019-03" db="EMBL/GenBank/DDBJ databases">
        <title>Genomic Encyclopedia of Type Strains, Phase IV (KMG-IV): sequencing the most valuable type-strain genomes for metagenomic binning, comparative biology and taxonomic classification.</title>
        <authorList>
            <person name="Goeker M."/>
        </authorList>
    </citation>
    <scope>NUCLEOTIDE SEQUENCE [LARGE SCALE GENOMIC DNA]</scope>
    <source>
        <strain evidence="2 3">DSM 103426</strain>
    </source>
</reference>
<evidence type="ECO:0000313" key="3">
    <source>
        <dbReference type="Proteomes" id="UP000294613"/>
    </source>
</evidence>
<evidence type="ECO:0000313" key="1">
    <source>
        <dbReference type="EMBL" id="GBU06571.1"/>
    </source>
</evidence>
<evidence type="ECO:0000313" key="2">
    <source>
        <dbReference type="EMBL" id="TCS66112.1"/>
    </source>
</evidence>
<dbReference type="EMBL" id="SLZV01000019">
    <property type="protein sequence ID" value="TCS66112.1"/>
    <property type="molecule type" value="Genomic_DNA"/>
</dbReference>
<proteinExistence type="predicted"/>
<dbReference type="EMBL" id="BHEO01000008">
    <property type="protein sequence ID" value="GBU06571.1"/>
    <property type="molecule type" value="Genomic_DNA"/>
</dbReference>
<protein>
    <submittedName>
        <fullName evidence="2">Uncharacterized protein</fullName>
    </submittedName>
</protein>
<sequence length="46" mass="5236">MQWVRLEGSLQDKVKIEALEAQLAEQKESVELLNACVLEMSELVYA</sequence>
<name>A0A4V2UPK1_9FIRM</name>
<dbReference type="RefSeq" id="WP_165851626.1">
    <property type="nucleotide sequence ID" value="NZ_BHEO01000008.1"/>
</dbReference>